<keyword evidence="3 8" id="KW-0202">Cytokine</keyword>
<dbReference type="GO" id="GO:0048469">
    <property type="term" value="P:cell maturation"/>
    <property type="evidence" value="ECO:0007669"/>
    <property type="project" value="Ensembl"/>
</dbReference>
<dbReference type="GeneTree" id="ENSGT00390000010494"/>
<keyword evidence="5 9" id="KW-0732">Signal</keyword>
<dbReference type="PANTHER" id="PTHR14356:SF2">
    <property type="entry name" value="INTERLEUKIN-21"/>
    <property type="match status" value="1"/>
</dbReference>
<sequence>VKSSPGNMERIVICLMVIFLGTLVHKSSSQDQDRLMIRMRQLIDIVDQLKNYVNVLDTEFLPAPEDVKRHCEWSAFSCFQKARLKSANTGDNEKIISVLTKQLKRKLPLTNAVRRQKHKLTCPSCDSYEKKPPKEFLERLKSLLQKMIHQHLSPRTQGNENSS</sequence>
<dbReference type="PANTHER" id="PTHR14356">
    <property type="entry name" value="INTERLEUKIN-15-RELATED"/>
    <property type="match status" value="1"/>
</dbReference>
<evidence type="ECO:0000256" key="5">
    <source>
        <dbReference type="ARBA" id="ARBA00022729"/>
    </source>
</evidence>
<organism evidence="10 11">
    <name type="scientific">Prolemur simus</name>
    <name type="common">Greater bamboo lemur</name>
    <name type="synonym">Hapalemur simus</name>
    <dbReference type="NCBI Taxonomy" id="1328070"/>
    <lineage>
        <taxon>Eukaryota</taxon>
        <taxon>Metazoa</taxon>
        <taxon>Chordata</taxon>
        <taxon>Craniata</taxon>
        <taxon>Vertebrata</taxon>
        <taxon>Euteleostomi</taxon>
        <taxon>Mammalia</taxon>
        <taxon>Eutheria</taxon>
        <taxon>Euarchontoglires</taxon>
        <taxon>Primates</taxon>
        <taxon>Strepsirrhini</taxon>
        <taxon>Lemuriformes</taxon>
        <taxon>Lemuridae</taxon>
        <taxon>Prolemur</taxon>
    </lineage>
</organism>
<dbReference type="GO" id="GO:0061470">
    <property type="term" value="P:T follicular helper cell differentiation"/>
    <property type="evidence" value="ECO:0007669"/>
    <property type="project" value="Ensembl"/>
</dbReference>
<dbReference type="GO" id="GO:0002639">
    <property type="term" value="P:positive regulation of immunoglobulin production"/>
    <property type="evidence" value="ECO:0007669"/>
    <property type="project" value="Ensembl"/>
</dbReference>
<protein>
    <recommendedName>
        <fullName evidence="8">Interleukin</fullName>
    </recommendedName>
</protein>
<evidence type="ECO:0000313" key="11">
    <source>
        <dbReference type="Proteomes" id="UP000694414"/>
    </source>
</evidence>
<dbReference type="FunFam" id="1.20.1250.70:FF:000002">
    <property type="entry name" value="Interleukin"/>
    <property type="match status" value="1"/>
</dbReference>
<dbReference type="GO" id="GO:0001779">
    <property type="term" value="P:natural killer cell differentiation"/>
    <property type="evidence" value="ECO:0007669"/>
    <property type="project" value="Ensembl"/>
</dbReference>
<dbReference type="SUPFAM" id="SSF47266">
    <property type="entry name" value="4-helical cytokines"/>
    <property type="match status" value="1"/>
</dbReference>
<dbReference type="InterPro" id="IPR009079">
    <property type="entry name" value="4_helix_cytokine-like_core"/>
</dbReference>
<evidence type="ECO:0000313" key="10">
    <source>
        <dbReference type="Ensembl" id="ENSPSMP00000013307.1"/>
    </source>
</evidence>
<gene>
    <name evidence="10" type="primary">IL21</name>
</gene>
<dbReference type="GO" id="GO:0032733">
    <property type="term" value="P:positive regulation of interleukin-10 production"/>
    <property type="evidence" value="ECO:0007669"/>
    <property type="project" value="Ensembl"/>
</dbReference>
<dbReference type="Gene3D" id="1.20.1250.70">
    <property type="entry name" value="Interleukin-15/Interleukin-21"/>
    <property type="match status" value="1"/>
</dbReference>
<evidence type="ECO:0000256" key="8">
    <source>
        <dbReference type="RuleBase" id="RU003453"/>
    </source>
</evidence>
<proteinExistence type="inferred from homology"/>
<dbReference type="GO" id="GO:0005615">
    <property type="term" value="C:extracellular space"/>
    <property type="evidence" value="ECO:0007669"/>
    <property type="project" value="UniProtKB-KW"/>
</dbReference>
<dbReference type="GO" id="GO:0005134">
    <property type="term" value="F:interleukin-2 receptor binding"/>
    <property type="evidence" value="ECO:0007669"/>
    <property type="project" value="Ensembl"/>
</dbReference>
<comment type="subcellular location">
    <subcellularLocation>
        <location evidence="1">Secreted</location>
    </subcellularLocation>
</comment>
<keyword evidence="4" id="KW-0964">Secreted</keyword>
<dbReference type="GO" id="GO:0002314">
    <property type="term" value="P:germinal center B cell differentiation"/>
    <property type="evidence" value="ECO:0007669"/>
    <property type="project" value="Ensembl"/>
</dbReference>
<accession>A0A8C8Z7P7</accession>
<dbReference type="GO" id="GO:0005125">
    <property type="term" value="F:cytokine activity"/>
    <property type="evidence" value="ECO:0007669"/>
    <property type="project" value="UniProtKB-KW"/>
</dbReference>
<comment type="function">
    <text evidence="7">Cytokine with immunoregulatory activity. May promote the transition between innate and adaptive immunity. Induces the production of IgG(1) and IgG(3) in B-cells. Implicated in the generation and maintenance of T follicular helper (Tfh) cells and the formation of germinal-centers. Together with IL6, control the early generation of Tfh cells and are critical for an effective antibody response to acute viral infection. May play a role in proliferation and maturation of natural killer (NK) cells in synergy with IL15. May regulate proliferation of mature B- and T-cells in response to activating stimuli. In synergy with IL15 and IL18 stimulates interferon gamma production in T-cells and NK cells. During T-cell mediated immune response may inhibit dendritic cells (DC) activation and maturation.</text>
</comment>
<evidence type="ECO:0000256" key="9">
    <source>
        <dbReference type="SAM" id="SignalP"/>
    </source>
</evidence>
<keyword evidence="6" id="KW-1015">Disulfide bond</keyword>
<dbReference type="Pfam" id="PF02372">
    <property type="entry name" value="IL15"/>
    <property type="match status" value="1"/>
</dbReference>
<dbReference type="Proteomes" id="UP000694414">
    <property type="component" value="Unplaced"/>
</dbReference>
<dbReference type="GO" id="GO:0042102">
    <property type="term" value="P:positive regulation of T cell proliferation"/>
    <property type="evidence" value="ECO:0007669"/>
    <property type="project" value="Ensembl"/>
</dbReference>
<comment type="similarity">
    <text evidence="2 8">Belongs to the IL-15/IL-21 family.</text>
</comment>
<dbReference type="GO" id="GO:0030890">
    <property type="term" value="P:positive regulation of B cell proliferation"/>
    <property type="evidence" value="ECO:0007669"/>
    <property type="project" value="Ensembl"/>
</dbReference>
<evidence type="ECO:0000256" key="7">
    <source>
        <dbReference type="ARBA" id="ARBA00045924"/>
    </source>
</evidence>
<dbReference type="GO" id="GO:0032729">
    <property type="term" value="P:positive regulation of type II interferon production"/>
    <property type="evidence" value="ECO:0007669"/>
    <property type="project" value="Ensembl"/>
</dbReference>
<dbReference type="InterPro" id="IPR003443">
    <property type="entry name" value="IL-15/IL-21_fam"/>
</dbReference>
<evidence type="ECO:0000256" key="4">
    <source>
        <dbReference type="ARBA" id="ARBA00022525"/>
    </source>
</evidence>
<dbReference type="GO" id="GO:0045954">
    <property type="term" value="P:positive regulation of natural killer cell mediated cytotoxicity"/>
    <property type="evidence" value="ECO:0007669"/>
    <property type="project" value="Ensembl"/>
</dbReference>
<evidence type="ECO:0000256" key="2">
    <source>
        <dbReference type="ARBA" id="ARBA00006050"/>
    </source>
</evidence>
<evidence type="ECO:0000256" key="3">
    <source>
        <dbReference type="ARBA" id="ARBA00022514"/>
    </source>
</evidence>
<feature type="chain" id="PRO_5034548306" description="Interleukin" evidence="9">
    <location>
        <begin position="30"/>
        <end position="163"/>
    </location>
</feature>
<dbReference type="GO" id="GO:0002729">
    <property type="term" value="P:positive regulation of natural killer cell cytokine production"/>
    <property type="evidence" value="ECO:0007669"/>
    <property type="project" value="Ensembl"/>
</dbReference>
<dbReference type="GO" id="GO:0042267">
    <property type="term" value="P:natural killer cell mediated cytotoxicity"/>
    <property type="evidence" value="ECO:0007669"/>
    <property type="project" value="Ensembl"/>
</dbReference>
<evidence type="ECO:0000256" key="1">
    <source>
        <dbReference type="ARBA" id="ARBA00004613"/>
    </source>
</evidence>
<dbReference type="GO" id="GO:0032825">
    <property type="term" value="P:positive regulation of natural killer cell differentiation"/>
    <property type="evidence" value="ECO:0007669"/>
    <property type="project" value="Ensembl"/>
</dbReference>
<dbReference type="Ensembl" id="ENSPSMT00000015493.1">
    <property type="protein sequence ID" value="ENSPSMP00000013307.1"/>
    <property type="gene ID" value="ENSPSMG00000009564.1"/>
</dbReference>
<dbReference type="GO" id="GO:0098586">
    <property type="term" value="P:cellular response to virus"/>
    <property type="evidence" value="ECO:0007669"/>
    <property type="project" value="Ensembl"/>
</dbReference>
<evidence type="ECO:0000256" key="6">
    <source>
        <dbReference type="ARBA" id="ARBA00023157"/>
    </source>
</evidence>
<reference evidence="10" key="1">
    <citation type="submission" date="2025-08" db="UniProtKB">
        <authorList>
            <consortium name="Ensembl"/>
        </authorList>
    </citation>
    <scope>IDENTIFICATION</scope>
</reference>
<dbReference type="AlphaFoldDB" id="A0A8C8Z7P7"/>
<reference evidence="10" key="2">
    <citation type="submission" date="2025-09" db="UniProtKB">
        <authorList>
            <consortium name="Ensembl"/>
        </authorList>
    </citation>
    <scope>IDENTIFICATION</scope>
</reference>
<name>A0A8C8Z7P7_PROSS</name>
<keyword evidence="11" id="KW-1185">Reference proteome</keyword>
<dbReference type="GO" id="GO:0032740">
    <property type="term" value="P:positive regulation of interleukin-17 production"/>
    <property type="evidence" value="ECO:0007669"/>
    <property type="project" value="Ensembl"/>
</dbReference>
<feature type="signal peptide" evidence="9">
    <location>
        <begin position="1"/>
        <end position="29"/>
    </location>
</feature>